<evidence type="ECO:0000256" key="1">
    <source>
        <dbReference type="SAM" id="Phobius"/>
    </source>
</evidence>
<reference evidence="2" key="1">
    <citation type="submission" date="2020-05" db="EMBL/GenBank/DDBJ databases">
        <authorList>
            <person name="Chiriac C."/>
            <person name="Salcher M."/>
            <person name="Ghai R."/>
            <person name="Kavagutti S V."/>
        </authorList>
    </citation>
    <scope>NUCLEOTIDE SEQUENCE</scope>
</reference>
<gene>
    <name evidence="2" type="ORF">UFOVP760_28</name>
</gene>
<proteinExistence type="predicted"/>
<name>A0A6J7X6L4_9CAUD</name>
<dbReference type="EMBL" id="LR798360">
    <property type="protein sequence ID" value="CAB5226249.1"/>
    <property type="molecule type" value="Genomic_DNA"/>
</dbReference>
<protein>
    <submittedName>
        <fullName evidence="2">Uncharacterized protein</fullName>
    </submittedName>
</protein>
<accession>A0A6J7X6L4</accession>
<keyword evidence="1" id="KW-0812">Transmembrane</keyword>
<feature type="transmembrane region" description="Helical" evidence="1">
    <location>
        <begin position="75"/>
        <end position="93"/>
    </location>
</feature>
<keyword evidence="1" id="KW-1133">Transmembrane helix</keyword>
<evidence type="ECO:0000313" key="2">
    <source>
        <dbReference type="EMBL" id="CAB5226249.1"/>
    </source>
</evidence>
<sequence length="115" mass="13233">MTPVIDIDGYPTEETVEWLENWKNFKDAKEAMDFALDCFKKLCYATVKRGDNYFYFATGGWSGCEDIIRAMNKNIWFSHLLIASVSGGGYYYANPFIWPDAPKSHEFKVTVTYNG</sequence>
<organism evidence="2">
    <name type="scientific">uncultured Caudovirales phage</name>
    <dbReference type="NCBI Taxonomy" id="2100421"/>
    <lineage>
        <taxon>Viruses</taxon>
        <taxon>Duplodnaviria</taxon>
        <taxon>Heunggongvirae</taxon>
        <taxon>Uroviricota</taxon>
        <taxon>Caudoviricetes</taxon>
        <taxon>Peduoviridae</taxon>
        <taxon>Maltschvirus</taxon>
        <taxon>Maltschvirus maltsch</taxon>
    </lineage>
</organism>
<keyword evidence="1" id="KW-0472">Membrane</keyword>